<dbReference type="EMBL" id="VSSQ01000287">
    <property type="protein sequence ID" value="MPL89791.1"/>
    <property type="molecule type" value="Genomic_DNA"/>
</dbReference>
<dbReference type="Pfam" id="PF13557">
    <property type="entry name" value="Phenol_MetA_deg"/>
    <property type="match status" value="1"/>
</dbReference>
<comment type="caution">
    <text evidence="1">The sequence shown here is derived from an EMBL/GenBank/DDBJ whole genome shotgun (WGS) entry which is preliminary data.</text>
</comment>
<dbReference type="AlphaFoldDB" id="A0A644VES5"/>
<gene>
    <name evidence="1" type="ORF">SDC9_35833</name>
</gene>
<sequence length="290" mass="30666">MERTRLHLVAAMTAVALSAGAAQAIDVAPGDYTLLPAGTRVLLQYFQYSTTDSLHFDGVGKVPGSGIDAVTGVSRMLYYGDADGLRYGLQAYLPFGSFTEATIGGSAVPEANGLGDLTVGATVWLAAPENPAQGTTFALTAFLTAPTGNYDPAGVSIGSGTWTLTPQVALIQGFGNGWFFDGIADVALSRDHDENGAKISHDPSWHLQAYLRYQPTPTRSISFGYSGKSGGETYVNGAYSGTRTRVDTLRLFANQFVSPTVQVQGMISKDFNAKGGADNLVTQIRLLKMF</sequence>
<evidence type="ECO:0008006" key="2">
    <source>
        <dbReference type="Google" id="ProtNLM"/>
    </source>
</evidence>
<accession>A0A644VES5</accession>
<reference evidence="1" key="1">
    <citation type="submission" date="2019-08" db="EMBL/GenBank/DDBJ databases">
        <authorList>
            <person name="Kucharzyk K."/>
            <person name="Murdoch R.W."/>
            <person name="Higgins S."/>
            <person name="Loffler F."/>
        </authorList>
    </citation>
    <scope>NUCLEOTIDE SEQUENCE</scope>
</reference>
<name>A0A644VES5_9ZZZZ</name>
<evidence type="ECO:0000313" key="1">
    <source>
        <dbReference type="EMBL" id="MPL89791.1"/>
    </source>
</evidence>
<protein>
    <recommendedName>
        <fullName evidence="2">Transporter</fullName>
    </recommendedName>
</protein>
<organism evidence="1">
    <name type="scientific">bioreactor metagenome</name>
    <dbReference type="NCBI Taxonomy" id="1076179"/>
    <lineage>
        <taxon>unclassified sequences</taxon>
        <taxon>metagenomes</taxon>
        <taxon>ecological metagenomes</taxon>
    </lineage>
</organism>
<dbReference type="InterPro" id="IPR025737">
    <property type="entry name" value="FApF"/>
</dbReference>
<proteinExistence type="predicted"/>